<reference evidence="1" key="1">
    <citation type="journal article" date="2020" name="Stud. Mycol.">
        <title>101 Dothideomycetes genomes: a test case for predicting lifestyles and emergence of pathogens.</title>
        <authorList>
            <person name="Haridas S."/>
            <person name="Albert R."/>
            <person name="Binder M."/>
            <person name="Bloem J."/>
            <person name="Labutti K."/>
            <person name="Salamov A."/>
            <person name="Andreopoulos B."/>
            <person name="Baker S."/>
            <person name="Barry K."/>
            <person name="Bills G."/>
            <person name="Bluhm B."/>
            <person name="Cannon C."/>
            <person name="Castanera R."/>
            <person name="Culley D."/>
            <person name="Daum C."/>
            <person name="Ezra D."/>
            <person name="Gonzalez J."/>
            <person name="Henrissat B."/>
            <person name="Kuo A."/>
            <person name="Liang C."/>
            <person name="Lipzen A."/>
            <person name="Lutzoni F."/>
            <person name="Magnuson J."/>
            <person name="Mondo S."/>
            <person name="Nolan M."/>
            <person name="Ohm R."/>
            <person name="Pangilinan J."/>
            <person name="Park H.-J."/>
            <person name="Ramirez L."/>
            <person name="Alfaro M."/>
            <person name="Sun H."/>
            <person name="Tritt A."/>
            <person name="Yoshinaga Y."/>
            <person name="Zwiers L.-H."/>
            <person name="Turgeon B."/>
            <person name="Goodwin S."/>
            <person name="Spatafora J."/>
            <person name="Crous P."/>
            <person name="Grigoriev I."/>
        </authorList>
    </citation>
    <scope>NUCLEOTIDE SEQUENCE</scope>
    <source>
        <strain evidence="1">CBS 122681</strain>
    </source>
</reference>
<name>A0A6A6TDB0_9PLEO</name>
<keyword evidence="2" id="KW-1185">Reference proteome</keyword>
<accession>A0A6A6TDB0</accession>
<proteinExistence type="predicted"/>
<sequence>MEVLKDAGFEERLTSVASLTHVMQHSSWLNTLAGEEYGLWGWVNRNETMDQR</sequence>
<evidence type="ECO:0000313" key="2">
    <source>
        <dbReference type="Proteomes" id="UP000799324"/>
    </source>
</evidence>
<evidence type="ECO:0000313" key="1">
    <source>
        <dbReference type="EMBL" id="KAF2657466.1"/>
    </source>
</evidence>
<gene>
    <name evidence="1" type="ORF">K491DRAFT_691101</name>
</gene>
<organism evidence="1 2">
    <name type="scientific">Lophiostoma macrostomum CBS 122681</name>
    <dbReference type="NCBI Taxonomy" id="1314788"/>
    <lineage>
        <taxon>Eukaryota</taxon>
        <taxon>Fungi</taxon>
        <taxon>Dikarya</taxon>
        <taxon>Ascomycota</taxon>
        <taxon>Pezizomycotina</taxon>
        <taxon>Dothideomycetes</taxon>
        <taxon>Pleosporomycetidae</taxon>
        <taxon>Pleosporales</taxon>
        <taxon>Lophiostomataceae</taxon>
        <taxon>Lophiostoma</taxon>
    </lineage>
</organism>
<dbReference type="EMBL" id="MU004325">
    <property type="protein sequence ID" value="KAF2657466.1"/>
    <property type="molecule type" value="Genomic_DNA"/>
</dbReference>
<protein>
    <submittedName>
        <fullName evidence="1">Uncharacterized protein</fullName>
    </submittedName>
</protein>
<dbReference type="Proteomes" id="UP000799324">
    <property type="component" value="Unassembled WGS sequence"/>
</dbReference>
<dbReference type="AlphaFoldDB" id="A0A6A6TDB0"/>